<evidence type="ECO:0000259" key="2">
    <source>
        <dbReference type="Pfam" id="PF09687"/>
    </source>
</evidence>
<dbReference type="Pfam" id="PF09687">
    <property type="entry name" value="PRESAN"/>
    <property type="match status" value="1"/>
</dbReference>
<feature type="domain" description="Plasmodium RESA N-terminal" evidence="2">
    <location>
        <begin position="55"/>
        <end position="170"/>
    </location>
</feature>
<dbReference type="KEGG" id="prel:PRELSG_0021200"/>
<dbReference type="Proteomes" id="UP000220158">
    <property type="component" value="Unassembled WGS sequence"/>
</dbReference>
<dbReference type="RefSeq" id="XP_028531075.1">
    <property type="nucleotide sequence ID" value="XM_028679804.1"/>
</dbReference>
<keyword evidence="1" id="KW-0472">Membrane</keyword>
<gene>
    <name evidence="3" type="ORF">PRELSG_0021200</name>
</gene>
<evidence type="ECO:0000313" key="3">
    <source>
        <dbReference type="EMBL" id="CRG84293.1"/>
    </source>
</evidence>
<dbReference type="VEuPathDB" id="PlasmoDB:PRELSG_0021200"/>
<proteinExistence type="predicted"/>
<dbReference type="InterPro" id="IPR044885">
    <property type="entry name" value="PRESA_N_sf"/>
</dbReference>
<keyword evidence="1" id="KW-1133">Transmembrane helix</keyword>
<protein>
    <recommendedName>
        <fullName evidence="2">Plasmodium RESA N-terminal domain-containing protein</fullName>
    </recommendedName>
</protein>
<dbReference type="EMBL" id="CVMU01000072">
    <property type="protein sequence ID" value="CRG84293.1"/>
    <property type="molecule type" value="Genomic_DNA"/>
</dbReference>
<accession>A0A1J1GJZ1</accession>
<evidence type="ECO:0000313" key="4">
    <source>
        <dbReference type="Proteomes" id="UP000220158"/>
    </source>
</evidence>
<dbReference type="OrthoDB" id="375954at2759"/>
<sequence>MCIVYQKVIYLNVLYAVNAIAGAFIFFVTKSRIESPLELKRSKVHLRTFPEFEQKEINNPKSKTSYINLDKLWEKECDERRKNLYNMSKNLFWKWKKTCIKHNIHFNWDMEKWSIWKDIMNKDILREEQKDKNDYTIFKDKNYNFIEFNHFIIGKRSSFKLFCENMLKKWDIFYMNSLKDWDEHKKKIIKVDEKKKNNKKKIKTLKIRKK</sequence>
<feature type="transmembrane region" description="Helical" evidence="1">
    <location>
        <begin position="9"/>
        <end position="28"/>
    </location>
</feature>
<dbReference type="GeneID" id="39734139"/>
<dbReference type="InterPro" id="IPR019111">
    <property type="entry name" value="PRESA_N"/>
</dbReference>
<dbReference type="Gene3D" id="6.10.280.180">
    <property type="entry name" value="Plasmodium RESA, N-terminal helical domain"/>
    <property type="match status" value="1"/>
</dbReference>
<keyword evidence="4" id="KW-1185">Reference proteome</keyword>
<dbReference type="AlphaFoldDB" id="A0A1J1GJZ1"/>
<name>A0A1J1GJZ1_PLARL</name>
<dbReference type="OMA" id="KETFWEF"/>
<organism evidence="3 4">
    <name type="scientific">Plasmodium relictum</name>
    <dbReference type="NCBI Taxonomy" id="85471"/>
    <lineage>
        <taxon>Eukaryota</taxon>
        <taxon>Sar</taxon>
        <taxon>Alveolata</taxon>
        <taxon>Apicomplexa</taxon>
        <taxon>Aconoidasida</taxon>
        <taxon>Haemosporida</taxon>
        <taxon>Plasmodiidae</taxon>
        <taxon>Plasmodium</taxon>
        <taxon>Plasmodium (Haemamoeba)</taxon>
    </lineage>
</organism>
<keyword evidence="1" id="KW-0812">Transmembrane</keyword>
<evidence type="ECO:0000256" key="1">
    <source>
        <dbReference type="SAM" id="Phobius"/>
    </source>
</evidence>
<reference evidence="3 4" key="1">
    <citation type="submission" date="2015-04" db="EMBL/GenBank/DDBJ databases">
        <authorList>
            <consortium name="Pathogen Informatics"/>
        </authorList>
    </citation>
    <scope>NUCLEOTIDE SEQUENCE [LARGE SCALE GENOMIC DNA]</scope>
    <source>
        <strain evidence="3 4">SGS1</strain>
    </source>
</reference>